<feature type="region of interest" description="Disordered" evidence="2">
    <location>
        <begin position="314"/>
        <end position="336"/>
    </location>
</feature>
<sequence length="336" mass="38968">MTITTTNSHQITTVKISKIPSVIVSNRLVIGVLSFSISFGLSIVPQWNFSHALISAIITVIATYTAALFADKRRRNHELMVLNSLYPKIREMEQLKYRIVREIEQLEQHRVLAYTESKQLENQILDCRNKRDTIHREIGNYAAEKRQLELEIGTMEGTMGELQNSRQELHKSCIDLTAEKRRLDINCQVLRSEIGQLQSQIAIYKQEKEELESNLVLSQRLKPQLEEKLHELRTESQDLENQVLTQKNLLQEAIETEQGLQAKMVDLQHHKQKQETEVSQLQNRISLLRDEHDLLQNQVWELLQNLETLAPQSTLADDEDNNGENNVELFPFDDLL</sequence>
<keyword evidence="3" id="KW-0812">Transmembrane</keyword>
<comment type="caution">
    <text evidence="4">The sequence shown here is derived from an EMBL/GenBank/DDBJ whole genome shotgun (WGS) entry which is preliminary data.</text>
</comment>
<keyword evidence="3" id="KW-0472">Membrane</keyword>
<proteinExistence type="predicted"/>
<dbReference type="AlphaFoldDB" id="A0A1X4GAJ9"/>
<evidence type="ECO:0000256" key="2">
    <source>
        <dbReference type="SAM" id="MobiDB-lite"/>
    </source>
</evidence>
<reference evidence="5" key="1">
    <citation type="submission" date="2017-04" db="EMBL/GenBank/DDBJ databases">
        <authorList>
            <person name="Abreu V.A."/>
            <person name="Popin R.V."/>
            <person name="Rigonato J."/>
            <person name="Andreote A.P."/>
            <person name="Schaker P.C."/>
            <person name="Hoff-Risseti C."/>
            <person name="Alvarenga D.O."/>
            <person name="Varani A.M."/>
            <person name="Fiore M.F."/>
        </authorList>
    </citation>
    <scope>NUCLEOTIDE SEQUENCE [LARGE SCALE GENOMIC DNA]</scope>
    <source>
        <strain evidence="5">CENA303</strain>
    </source>
</reference>
<evidence type="ECO:0000313" key="4">
    <source>
        <dbReference type="EMBL" id="OSO94225.1"/>
    </source>
</evidence>
<accession>A0A1X4GAJ9</accession>
<dbReference type="SUPFAM" id="SSF90257">
    <property type="entry name" value="Myosin rod fragments"/>
    <property type="match status" value="1"/>
</dbReference>
<keyword evidence="3" id="KW-1133">Transmembrane helix</keyword>
<dbReference type="EMBL" id="NBYN01000014">
    <property type="protein sequence ID" value="OSO94225.1"/>
    <property type="molecule type" value="Genomic_DNA"/>
</dbReference>
<dbReference type="Gene3D" id="6.10.250.370">
    <property type="match status" value="1"/>
</dbReference>
<keyword evidence="1" id="KW-0175">Coiled coil</keyword>
<organism evidence="4 5">
    <name type="scientific">Cylindrospermopsis raciborskii CENA303</name>
    <dbReference type="NCBI Taxonomy" id="1170769"/>
    <lineage>
        <taxon>Bacteria</taxon>
        <taxon>Bacillati</taxon>
        <taxon>Cyanobacteriota</taxon>
        <taxon>Cyanophyceae</taxon>
        <taxon>Nostocales</taxon>
        <taxon>Aphanizomenonaceae</taxon>
        <taxon>Cylindrospermopsis</taxon>
    </lineage>
</organism>
<feature type="transmembrane region" description="Helical" evidence="3">
    <location>
        <begin position="49"/>
        <end position="70"/>
    </location>
</feature>
<feature type="transmembrane region" description="Helical" evidence="3">
    <location>
        <begin position="24"/>
        <end position="43"/>
    </location>
</feature>
<dbReference type="Proteomes" id="UP000192997">
    <property type="component" value="Unassembled WGS sequence"/>
</dbReference>
<name>A0A1X4GAJ9_9CYAN</name>
<feature type="coiled-coil region" evidence="1">
    <location>
        <begin position="89"/>
        <end position="123"/>
    </location>
</feature>
<evidence type="ECO:0000256" key="3">
    <source>
        <dbReference type="SAM" id="Phobius"/>
    </source>
</evidence>
<protein>
    <submittedName>
        <fullName evidence="4">Uncharacterized protein</fullName>
    </submittedName>
</protein>
<dbReference type="RefSeq" id="WP_009344372.1">
    <property type="nucleotide sequence ID" value="NZ_NBYN01000014.1"/>
</dbReference>
<evidence type="ECO:0000256" key="1">
    <source>
        <dbReference type="SAM" id="Coils"/>
    </source>
</evidence>
<gene>
    <name evidence="4" type="ORF">B7O87_03395</name>
</gene>
<evidence type="ECO:0000313" key="5">
    <source>
        <dbReference type="Proteomes" id="UP000192997"/>
    </source>
</evidence>
<feature type="coiled-coil region" evidence="1">
    <location>
        <begin position="187"/>
        <end position="298"/>
    </location>
</feature>